<comment type="caution">
    <text evidence="2">The sequence shown here is derived from an EMBL/GenBank/DDBJ whole genome shotgun (WGS) entry which is preliminary data.</text>
</comment>
<dbReference type="Pfam" id="PF13620">
    <property type="entry name" value="CarboxypepD_reg"/>
    <property type="match status" value="1"/>
</dbReference>
<name>A0A4R0N8U4_9SPHI</name>
<keyword evidence="2" id="KW-0675">Receptor</keyword>
<keyword evidence="3" id="KW-1185">Reference proteome</keyword>
<organism evidence="2 3">
    <name type="scientific">Pedobacter hiemivivus</name>
    <dbReference type="NCBI Taxonomy" id="2530454"/>
    <lineage>
        <taxon>Bacteria</taxon>
        <taxon>Pseudomonadati</taxon>
        <taxon>Bacteroidota</taxon>
        <taxon>Sphingobacteriia</taxon>
        <taxon>Sphingobacteriales</taxon>
        <taxon>Sphingobacteriaceae</taxon>
        <taxon>Pedobacter</taxon>
    </lineage>
</organism>
<accession>A0A4R0N8U4</accession>
<proteinExistence type="predicted"/>
<sequence>MNYFNWVAAKDYDVLFKSKYLQHFKKLAVILLLTLSFTEVFSQQPAKKETPPPLPSRQISGIVKDSTDLGVIGATVSLTSDKDTLKTSTNSDGIFVFKDVKSATYTLVVQSIGYEKSPVMRFKQNDIIPRIVMDPIMLKEQKNTLNEVVINGTPSITYKTDTVEYKASDYVVRKNATVDELLKKMEGMEVGTDGSLVHQGETVARAKLNGKEYLGGDIANAIKNLPAEIVDKIQIVDDYGDQAARTGVKDGDPQKILNITTRTDKSVGNMMNLNAAGGSNERKEAGLFTTRINGNQQMGLNGNYKDVINLNALSGSNTNADARFSLRDKIGKKIEYNLNYQFGNSNGDNENDAESLRNITIRNPDSSIVSGQLRSSNFSNGLQKSNNHQFKFEFEVNLDSNDYLKVIPTFNLNSSDNTNNSKVTQRGSDVALKMDQDRTIENKTSRTAPEFGVSVFYQHTFKKYRRNFSTQIDLNKNNQDNEQARLNFTKYFLEDLTTKDSTTNQIIARKNRRDNYRGSMTYVEPLGVNTQFEVNAQVNYNGYDNTATTRDILPDGLSGVVDSLSNIYNYSFTQGRVALNFRYGMSNTSKVRFSVGLTGVPSLLSGTKLSLGTTTRRSSFNLIPIARFEYRWTRQQKVSLNYSGNAVEPTFDQIQPVRDVTNPNNPIIGNPDLRATFVHTIRGDYNNYIANSKLNLSFTANGSYTENAVIQNISNVENPGLAGTRINETRFLNVSGVYRLTGNYNISKQLNNRKYNLQLNGTANYSHNLSMRDGVLNTTNITSLNQRFGPKINPTEWFEINADIGYKIDKSDNTTPGFVNNTINTLSLNLDGRIYLWDVWMFAYNGSKQYIDGVVGNTNNRPLVINASLERQLFNRRGQITFQAFDILNQNNTLSYDQLADGGYTNTRVNPISRYFMLKLSMRLQKWSGAQGRGGRGIMRRGDGSFM</sequence>
<evidence type="ECO:0000259" key="1">
    <source>
        <dbReference type="Pfam" id="PF14905"/>
    </source>
</evidence>
<dbReference type="Proteomes" id="UP000291117">
    <property type="component" value="Unassembled WGS sequence"/>
</dbReference>
<evidence type="ECO:0000313" key="2">
    <source>
        <dbReference type="EMBL" id="TCC96445.1"/>
    </source>
</evidence>
<feature type="domain" description="Outer membrane protein beta-barrel" evidence="1">
    <location>
        <begin position="777"/>
        <end position="921"/>
    </location>
</feature>
<evidence type="ECO:0000313" key="3">
    <source>
        <dbReference type="Proteomes" id="UP000291117"/>
    </source>
</evidence>
<dbReference type="AlphaFoldDB" id="A0A4R0N8U4"/>
<dbReference type="EMBL" id="SJSM01000005">
    <property type="protein sequence ID" value="TCC96445.1"/>
    <property type="molecule type" value="Genomic_DNA"/>
</dbReference>
<dbReference type="RefSeq" id="WP_131608742.1">
    <property type="nucleotide sequence ID" value="NZ_SJSM01000005.1"/>
</dbReference>
<protein>
    <submittedName>
        <fullName evidence="2">TonB-dependent receptor</fullName>
    </submittedName>
</protein>
<dbReference type="InterPro" id="IPR008969">
    <property type="entry name" value="CarboxyPept-like_regulatory"/>
</dbReference>
<dbReference type="Pfam" id="PF14905">
    <property type="entry name" value="OMP_b-brl_3"/>
    <property type="match status" value="2"/>
</dbReference>
<dbReference type="OrthoDB" id="1086219at2"/>
<dbReference type="InterPro" id="IPR041700">
    <property type="entry name" value="OMP_b-brl_3"/>
</dbReference>
<dbReference type="SUPFAM" id="SSF56935">
    <property type="entry name" value="Porins"/>
    <property type="match status" value="1"/>
</dbReference>
<feature type="domain" description="Outer membrane protein beta-barrel" evidence="1">
    <location>
        <begin position="459"/>
        <end position="770"/>
    </location>
</feature>
<dbReference type="SUPFAM" id="SSF49464">
    <property type="entry name" value="Carboxypeptidase regulatory domain-like"/>
    <property type="match status" value="1"/>
</dbReference>
<gene>
    <name evidence="2" type="ORF">EZ444_10705</name>
</gene>
<reference evidence="2 3" key="1">
    <citation type="submission" date="2019-02" db="EMBL/GenBank/DDBJ databases">
        <title>Pedobacter sp. RP-3-8 sp. nov., isolated from Arctic soil.</title>
        <authorList>
            <person name="Dahal R.H."/>
        </authorList>
    </citation>
    <scope>NUCLEOTIDE SEQUENCE [LARGE SCALE GENOMIC DNA]</scope>
    <source>
        <strain evidence="2 3">RP-3-8</strain>
    </source>
</reference>
<dbReference type="Gene3D" id="2.60.40.1120">
    <property type="entry name" value="Carboxypeptidase-like, regulatory domain"/>
    <property type="match status" value="1"/>
</dbReference>